<protein>
    <submittedName>
        <fullName evidence="1">Uncharacterized protein</fullName>
    </submittedName>
</protein>
<evidence type="ECO:0000313" key="1">
    <source>
        <dbReference type="EMBL" id="KAJ3494291.1"/>
    </source>
</evidence>
<gene>
    <name evidence="1" type="ORF">NLG97_g4174</name>
</gene>
<organism evidence="1 2">
    <name type="scientific">Lecanicillium saksenae</name>
    <dbReference type="NCBI Taxonomy" id="468837"/>
    <lineage>
        <taxon>Eukaryota</taxon>
        <taxon>Fungi</taxon>
        <taxon>Dikarya</taxon>
        <taxon>Ascomycota</taxon>
        <taxon>Pezizomycotina</taxon>
        <taxon>Sordariomycetes</taxon>
        <taxon>Hypocreomycetidae</taxon>
        <taxon>Hypocreales</taxon>
        <taxon>Cordycipitaceae</taxon>
        <taxon>Lecanicillium</taxon>
    </lineage>
</organism>
<accession>A0ACC1QWK8</accession>
<dbReference type="Proteomes" id="UP001148737">
    <property type="component" value="Unassembled WGS sequence"/>
</dbReference>
<reference evidence="1" key="1">
    <citation type="submission" date="2022-07" db="EMBL/GenBank/DDBJ databases">
        <title>Genome Sequence of Lecanicillium saksenae.</title>
        <authorList>
            <person name="Buettner E."/>
        </authorList>
    </citation>
    <scope>NUCLEOTIDE SEQUENCE</scope>
    <source>
        <strain evidence="1">VT-O1</strain>
    </source>
</reference>
<name>A0ACC1QWK8_9HYPO</name>
<sequence length="94" mass="9588">MKASIVTSFVTLFAAAQASVLNGNVAANNEPTAAAVRAKLAAALQDYDANGNLKIEARTDNPKCKGLLGSCKYPADCCGNALDLGCVLGLCVNL</sequence>
<keyword evidence="2" id="KW-1185">Reference proteome</keyword>
<evidence type="ECO:0000313" key="2">
    <source>
        <dbReference type="Proteomes" id="UP001148737"/>
    </source>
</evidence>
<dbReference type="EMBL" id="JANAKD010000393">
    <property type="protein sequence ID" value="KAJ3494291.1"/>
    <property type="molecule type" value="Genomic_DNA"/>
</dbReference>
<proteinExistence type="predicted"/>
<comment type="caution">
    <text evidence="1">The sequence shown here is derived from an EMBL/GenBank/DDBJ whole genome shotgun (WGS) entry which is preliminary data.</text>
</comment>